<accession>A0A4P2QAN8</accession>
<feature type="region of interest" description="Disordered" evidence="1">
    <location>
        <begin position="459"/>
        <end position="502"/>
    </location>
</feature>
<dbReference type="RefSeq" id="WP_165373525.1">
    <property type="nucleotide sequence ID" value="NZ_CP012670.1"/>
</dbReference>
<feature type="compositionally biased region" description="Pro residues" evidence="1">
    <location>
        <begin position="485"/>
        <end position="495"/>
    </location>
</feature>
<evidence type="ECO:0000256" key="1">
    <source>
        <dbReference type="SAM" id="MobiDB-lite"/>
    </source>
</evidence>
<feature type="domain" description="DUF2169" evidence="2">
    <location>
        <begin position="24"/>
        <end position="301"/>
    </location>
</feature>
<feature type="region of interest" description="Disordered" evidence="1">
    <location>
        <begin position="602"/>
        <end position="628"/>
    </location>
</feature>
<evidence type="ECO:0000313" key="4">
    <source>
        <dbReference type="Proteomes" id="UP000295781"/>
    </source>
</evidence>
<dbReference type="InterPro" id="IPR018683">
    <property type="entry name" value="DUF2169"/>
</dbReference>
<dbReference type="EMBL" id="CP012670">
    <property type="protein sequence ID" value="AUX26720.1"/>
    <property type="molecule type" value="Genomic_DNA"/>
</dbReference>
<feature type="compositionally biased region" description="Low complexity" evidence="1">
    <location>
        <begin position="462"/>
        <end position="473"/>
    </location>
</feature>
<feature type="region of interest" description="Disordered" evidence="1">
    <location>
        <begin position="322"/>
        <end position="352"/>
    </location>
</feature>
<name>A0A4P2QAN8_SORCE</name>
<evidence type="ECO:0000259" key="2">
    <source>
        <dbReference type="Pfam" id="PF09937"/>
    </source>
</evidence>
<protein>
    <recommendedName>
        <fullName evidence="2">DUF2169 domain-containing protein</fullName>
    </recommendedName>
</protein>
<sequence>MQVLPACPLRVAARTWPTARGGWIFTVVCKATYRLQPGESPLHVAQESPHEQDIYRDNDPTRSLSAASDLAPFKPRADVVLIGSAYAPGKVPVRSILTRLIVGEVDKSIEAWCDRAWTQDGQLREGARVTQIAMPYERAAGGPDSWNPVGVRHDAPPDPYGQVPLPNLQPPGLHISCRDDIIDPIGFGPIAPTWPWRRDRLGHHAGAWPHDRWWEQPLPEGFDPAFFNVAPRDQQIPELHDNQRIVLENLHPEHPRLVTSLPGLRPRAVAERGSGAQEEIALLCDTLWIDTDRGLCTLVWRGRLSLAHAEEAGRVVVTMARSSAPSTSWTRESATPDSHAGQSPLSRARLSAASSPELGVTCAAELVKDDEEAEACRTRAAPRDAAPSASPVLPFAASPPGAARGGVTPALPAHVAGLPLPRPTEAGRSAAHADTGTVALIPGVSPDVAAVALPFSRSADGPAPTAAAPRSAPLVAPPSSHLPTASPPPGAPIAPPSLVTRPPQLEPIALPIASTPWSVADPGSNPAQRASIGQLALAKDSALAPASPPLPPAARVELSPAPRDEPVVKRGWKPVAHADGEGPADPSPARLVHAALPGGGAALSAVSAPSAPPPAAEPSTPAARLSAAHGTSPEAIELLWFDPACVSRVRRQPGWKEIMAQIKPYPLDEDYPGEAPPEKRQELRDQREVFGLLARAEPTDLRGIDAALANAIREDGTFVPPLALTAGELEFPFDELETLKATIAAVMPFVAGDRKLKETVETTEQLLQTPWLKGASSVAEGLTQKIRDAFVQANRAVPPRYLETHTERMLLDQRAYQKRMILGQPRLRTLFLARGASKPIPVYLPSHLEGELPGFLRMTVRMVLEPRPRIEQFEEHPVAGRCLAIARVVSLRERA</sequence>
<feature type="compositionally biased region" description="Low complexity" evidence="1">
    <location>
        <begin position="343"/>
        <end position="352"/>
    </location>
</feature>
<feature type="compositionally biased region" description="Polar residues" evidence="1">
    <location>
        <begin position="322"/>
        <end position="336"/>
    </location>
</feature>
<dbReference type="AlphaFoldDB" id="A0A4P2QAN8"/>
<feature type="region of interest" description="Disordered" evidence="1">
    <location>
        <begin position="374"/>
        <end position="408"/>
    </location>
</feature>
<reference evidence="3 4" key="1">
    <citation type="submission" date="2015-09" db="EMBL/GenBank/DDBJ databases">
        <title>Sorangium comparison.</title>
        <authorList>
            <person name="Zaburannyi N."/>
            <person name="Bunk B."/>
            <person name="Overmann J."/>
            <person name="Mueller R."/>
        </authorList>
    </citation>
    <scope>NUCLEOTIDE SEQUENCE [LARGE SCALE GENOMIC DNA]</scope>
    <source>
        <strain evidence="3 4">So ceGT47</strain>
    </source>
</reference>
<dbReference type="Proteomes" id="UP000295781">
    <property type="component" value="Chromosome"/>
</dbReference>
<dbReference type="Pfam" id="PF09937">
    <property type="entry name" value="DUF2169"/>
    <property type="match status" value="1"/>
</dbReference>
<proteinExistence type="predicted"/>
<evidence type="ECO:0000313" key="3">
    <source>
        <dbReference type="EMBL" id="AUX26720.1"/>
    </source>
</evidence>
<organism evidence="3 4">
    <name type="scientific">Sorangium cellulosum</name>
    <name type="common">Polyangium cellulosum</name>
    <dbReference type="NCBI Taxonomy" id="56"/>
    <lineage>
        <taxon>Bacteria</taxon>
        <taxon>Pseudomonadati</taxon>
        <taxon>Myxococcota</taxon>
        <taxon>Polyangia</taxon>
        <taxon>Polyangiales</taxon>
        <taxon>Polyangiaceae</taxon>
        <taxon>Sorangium</taxon>
    </lineage>
</organism>
<gene>
    <name evidence="3" type="ORF">SOCEGT47_072900</name>
</gene>